<keyword evidence="2 5" id="KW-0808">Transferase</keyword>
<dbReference type="CDD" id="cd03349">
    <property type="entry name" value="LbH_XAT"/>
    <property type="match status" value="1"/>
</dbReference>
<reference evidence="6" key="2">
    <citation type="submission" date="2022-08" db="EMBL/GenBank/DDBJ databases">
        <title>Genome Sequencing of Bacteroides fragilis Group Isolates with Nanopore Technology.</title>
        <authorList>
            <person name="Tisza M.J."/>
            <person name="Smith D."/>
            <person name="Dekker J.P."/>
        </authorList>
    </citation>
    <scope>NUCLEOTIDE SEQUENCE</scope>
    <source>
        <strain evidence="6">BFG-70</strain>
    </source>
</reference>
<dbReference type="InterPro" id="IPR018357">
    <property type="entry name" value="Hexapep_transf_CS"/>
</dbReference>
<dbReference type="InterPro" id="IPR001451">
    <property type="entry name" value="Hexapep"/>
</dbReference>
<dbReference type="EMBL" id="VWCJ01000007">
    <property type="protein sequence ID" value="KAA4996841.1"/>
    <property type="molecule type" value="Genomic_DNA"/>
</dbReference>
<dbReference type="AlphaFoldDB" id="A0A5C6HHY0"/>
<dbReference type="InterPro" id="IPR050179">
    <property type="entry name" value="Trans_hexapeptide_repeat"/>
</dbReference>
<keyword evidence="3" id="KW-0677">Repeat</keyword>
<evidence type="ECO:0000256" key="4">
    <source>
        <dbReference type="ARBA" id="ARBA00023315"/>
    </source>
</evidence>
<dbReference type="EMBL" id="CP103216">
    <property type="protein sequence ID" value="UVR55535.1"/>
    <property type="molecule type" value="Genomic_DNA"/>
</dbReference>
<dbReference type="PANTHER" id="PTHR43300">
    <property type="entry name" value="ACETYLTRANSFERASE"/>
    <property type="match status" value="1"/>
</dbReference>
<dbReference type="Proteomes" id="UP000460666">
    <property type="component" value="Unassembled WGS sequence"/>
</dbReference>
<evidence type="ECO:0000313" key="5">
    <source>
        <dbReference type="EMBL" id="KAA4996841.1"/>
    </source>
</evidence>
<comment type="similarity">
    <text evidence="1">Belongs to the transferase hexapeptide repeat family.</text>
</comment>
<evidence type="ECO:0000256" key="1">
    <source>
        <dbReference type="ARBA" id="ARBA00007274"/>
    </source>
</evidence>
<evidence type="ECO:0000313" key="6">
    <source>
        <dbReference type="EMBL" id="UVR55535.1"/>
    </source>
</evidence>
<dbReference type="SUPFAM" id="SSF51161">
    <property type="entry name" value="Trimeric LpxA-like enzymes"/>
    <property type="match status" value="1"/>
</dbReference>
<dbReference type="PANTHER" id="PTHR43300:SF11">
    <property type="entry name" value="ACETYLTRANSFERASE RV3034C-RELATED"/>
    <property type="match status" value="1"/>
</dbReference>
<keyword evidence="4" id="KW-0012">Acyltransferase</keyword>
<dbReference type="Pfam" id="PF00132">
    <property type="entry name" value="Hexapep"/>
    <property type="match status" value="1"/>
</dbReference>
<dbReference type="Proteomes" id="UP001060330">
    <property type="component" value="Chromosome"/>
</dbReference>
<evidence type="ECO:0000256" key="3">
    <source>
        <dbReference type="ARBA" id="ARBA00022737"/>
    </source>
</evidence>
<dbReference type="PROSITE" id="PS00101">
    <property type="entry name" value="HEXAPEP_TRANSFERASES"/>
    <property type="match status" value="1"/>
</dbReference>
<dbReference type="RefSeq" id="WP_008660490.1">
    <property type="nucleotide sequence ID" value="NZ_CABKOU010000002.1"/>
</dbReference>
<dbReference type="GO" id="GO:0016746">
    <property type="term" value="F:acyltransferase activity"/>
    <property type="evidence" value="ECO:0007669"/>
    <property type="project" value="UniProtKB-KW"/>
</dbReference>
<organism evidence="5 7">
    <name type="scientific">Bacteroides fragilis</name>
    <dbReference type="NCBI Taxonomy" id="817"/>
    <lineage>
        <taxon>Bacteria</taxon>
        <taxon>Pseudomonadati</taxon>
        <taxon>Bacteroidota</taxon>
        <taxon>Bacteroidia</taxon>
        <taxon>Bacteroidales</taxon>
        <taxon>Bacteroidaceae</taxon>
        <taxon>Bacteroides</taxon>
    </lineage>
</organism>
<evidence type="ECO:0000256" key="2">
    <source>
        <dbReference type="ARBA" id="ARBA00022679"/>
    </source>
</evidence>
<sequence length="221" mass="24747">MILAKIIKHILLRKKGIFLDDKSDINWGLQLGVGFKRAKIVDSKLEINSMGNGCFIEHTIAYGKIELGNYVSISGPGTILHAVIGKIQIGNFSSIGQNVSINEFNHNIRLPSTYAMQLNFFSKNFKDDVTSKGDVIIEEDVWIGSNSVILSGVRIGRGAVIAAGSIVNKDVPPYAIVGGVPFKVIKMRFTANQIEYLEKIRWWEWDDKKIMDNCHFFETEL</sequence>
<protein>
    <submittedName>
        <fullName evidence="5">CatB-related O-acetyltransferase</fullName>
    </submittedName>
</protein>
<name>A0A5C6HHY0_BACFG</name>
<dbReference type="Gene3D" id="2.160.10.10">
    <property type="entry name" value="Hexapeptide repeat proteins"/>
    <property type="match status" value="1"/>
</dbReference>
<proteinExistence type="inferred from homology"/>
<accession>A0A5C6HHY0</accession>
<dbReference type="InterPro" id="IPR011004">
    <property type="entry name" value="Trimer_LpxA-like_sf"/>
</dbReference>
<reference evidence="5 7" key="1">
    <citation type="journal article" date="2019" name="Nat. Med.">
        <title>A library of human gut bacterial isolates paired with longitudinal multiomics data enables mechanistic microbiome research.</title>
        <authorList>
            <person name="Poyet M."/>
            <person name="Groussin M."/>
            <person name="Gibbons S.M."/>
            <person name="Avila-Pacheco J."/>
            <person name="Jiang X."/>
            <person name="Kearney S.M."/>
            <person name="Perrotta A.R."/>
            <person name="Berdy B."/>
            <person name="Zhao S."/>
            <person name="Lieberman T.D."/>
            <person name="Swanson P.K."/>
            <person name="Smith M."/>
            <person name="Roesemann S."/>
            <person name="Alexander J.E."/>
            <person name="Rich S.A."/>
            <person name="Livny J."/>
            <person name="Vlamakis H."/>
            <person name="Clish C."/>
            <person name="Bullock K."/>
            <person name="Deik A."/>
            <person name="Scott J."/>
            <person name="Pierce K.A."/>
            <person name="Xavier R.J."/>
            <person name="Alm E.J."/>
        </authorList>
    </citation>
    <scope>NUCLEOTIDE SEQUENCE [LARGE SCALE GENOMIC DNA]</scope>
    <source>
        <strain evidence="5 7">BIOML-A46</strain>
    </source>
</reference>
<evidence type="ECO:0000313" key="7">
    <source>
        <dbReference type="Proteomes" id="UP000460666"/>
    </source>
</evidence>
<gene>
    <name evidence="5" type="ORF">F2Z89_12805</name>
    <name evidence="6" type="ORF">NXX45_17710</name>
</gene>